<feature type="compositionally biased region" description="Low complexity" evidence="1">
    <location>
        <begin position="179"/>
        <end position="197"/>
    </location>
</feature>
<feature type="compositionally biased region" description="Polar residues" evidence="1">
    <location>
        <begin position="165"/>
        <end position="178"/>
    </location>
</feature>
<evidence type="ECO:0000313" key="3">
    <source>
        <dbReference type="Proteomes" id="UP001497444"/>
    </source>
</evidence>
<dbReference type="EMBL" id="CAXAQS010000802">
    <property type="protein sequence ID" value="CAK9253259.1"/>
    <property type="molecule type" value="Genomic_DNA"/>
</dbReference>
<evidence type="ECO:0000313" key="2">
    <source>
        <dbReference type="EMBL" id="CAK9253259.1"/>
    </source>
</evidence>
<reference evidence="2" key="1">
    <citation type="submission" date="2024-02" db="EMBL/GenBank/DDBJ databases">
        <authorList>
            <consortium name="ELIXIR-Norway"/>
            <consortium name="Elixir Norway"/>
        </authorList>
    </citation>
    <scope>NUCLEOTIDE SEQUENCE</scope>
</reference>
<gene>
    <name evidence="2" type="ORF">CSSPJE1EN1_LOCUS28637</name>
</gene>
<organism evidence="2 3">
    <name type="scientific">Sphagnum jensenii</name>
    <dbReference type="NCBI Taxonomy" id="128206"/>
    <lineage>
        <taxon>Eukaryota</taxon>
        <taxon>Viridiplantae</taxon>
        <taxon>Streptophyta</taxon>
        <taxon>Embryophyta</taxon>
        <taxon>Bryophyta</taxon>
        <taxon>Sphagnophytina</taxon>
        <taxon>Sphagnopsida</taxon>
        <taxon>Sphagnales</taxon>
        <taxon>Sphagnaceae</taxon>
        <taxon>Sphagnum</taxon>
    </lineage>
</organism>
<evidence type="ECO:0000256" key="1">
    <source>
        <dbReference type="SAM" id="MobiDB-lite"/>
    </source>
</evidence>
<feature type="region of interest" description="Disordered" evidence="1">
    <location>
        <begin position="165"/>
        <end position="197"/>
    </location>
</feature>
<dbReference type="Proteomes" id="UP001497444">
    <property type="component" value="Unassembled WGS sequence"/>
</dbReference>
<accession>A0ABP0VFW0</accession>
<protein>
    <submittedName>
        <fullName evidence="2">Uncharacterized protein</fullName>
    </submittedName>
</protein>
<sequence>MLLIVQKHRHELAPMLWSSGSDGCMLNVDSLDLTLLDVHDSQRLLGVQSVKTFQDVYTRDWLNKNKHYLRRKLGLETSDSHIVTAYKWDDAVEDLITEKDVQSNSETLSSSVRNNQQHNSTVSTNETWLARLLRYLTVGLLDDSWEVRHGSALGLLAVLKGVSTTSSDSNSMAVNNQISSSRNGSSSYDSSESLPMF</sequence>
<proteinExistence type="predicted"/>
<comment type="caution">
    <text evidence="2">The sequence shown here is derived from an EMBL/GenBank/DDBJ whole genome shotgun (WGS) entry which is preliminary data.</text>
</comment>
<keyword evidence="3" id="KW-1185">Reference proteome</keyword>
<name>A0ABP0VFW0_9BRYO</name>